<evidence type="ECO:0000313" key="2">
    <source>
        <dbReference type="Proteomes" id="UP000054653"/>
    </source>
</evidence>
<gene>
    <name evidence="1" type="ORF">T03_18126</name>
</gene>
<protein>
    <submittedName>
        <fullName evidence="1">Uncharacterized protein</fullName>
    </submittedName>
</protein>
<organism evidence="1 2">
    <name type="scientific">Trichinella britovi</name>
    <name type="common">Parasitic roundworm</name>
    <dbReference type="NCBI Taxonomy" id="45882"/>
    <lineage>
        <taxon>Eukaryota</taxon>
        <taxon>Metazoa</taxon>
        <taxon>Ecdysozoa</taxon>
        <taxon>Nematoda</taxon>
        <taxon>Enoplea</taxon>
        <taxon>Dorylaimia</taxon>
        <taxon>Trichinellida</taxon>
        <taxon>Trichinellidae</taxon>
        <taxon>Trichinella</taxon>
    </lineage>
</organism>
<dbReference type="AlphaFoldDB" id="A0A0V1CXG4"/>
<dbReference type="Proteomes" id="UP000054653">
    <property type="component" value="Unassembled WGS sequence"/>
</dbReference>
<keyword evidence="2" id="KW-1185">Reference proteome</keyword>
<sequence length="136" mass="15909">MSHAGFRRLRTSVNTSMCKQVYTTHWWLRWTPTTLASLSCIETAPVSVNETPEARKTDNTTRKQYKERRLAKDRSFEQLAPVVKRLKVPSNLNNRLQQRTSLLELICLLLHQPVFHVIFSRCHFAEMCNCCATRYP</sequence>
<reference evidence="1 2" key="1">
    <citation type="submission" date="2015-01" db="EMBL/GenBank/DDBJ databases">
        <title>Evolution of Trichinella species and genotypes.</title>
        <authorList>
            <person name="Korhonen P.K."/>
            <person name="Edoardo P."/>
            <person name="Giuseppe L.R."/>
            <person name="Gasser R.B."/>
        </authorList>
    </citation>
    <scope>NUCLEOTIDE SEQUENCE [LARGE SCALE GENOMIC DNA]</scope>
    <source>
        <strain evidence="1">ISS120</strain>
    </source>
</reference>
<dbReference type="OMA" id="NCCATRY"/>
<dbReference type="EMBL" id="JYDI01000077">
    <property type="protein sequence ID" value="KRY53968.1"/>
    <property type="molecule type" value="Genomic_DNA"/>
</dbReference>
<evidence type="ECO:0000313" key="1">
    <source>
        <dbReference type="EMBL" id="KRY53968.1"/>
    </source>
</evidence>
<proteinExistence type="predicted"/>
<dbReference type="OrthoDB" id="10297340at2759"/>
<name>A0A0V1CXG4_TRIBR</name>
<accession>A0A0V1CXG4</accession>
<comment type="caution">
    <text evidence="1">The sequence shown here is derived from an EMBL/GenBank/DDBJ whole genome shotgun (WGS) entry which is preliminary data.</text>
</comment>